<dbReference type="InterPro" id="IPR038056">
    <property type="entry name" value="YjbR-like_sf"/>
</dbReference>
<protein>
    <submittedName>
        <fullName evidence="1">Putative DNA-binding protein (MmcQ/YjbR family)</fullName>
    </submittedName>
</protein>
<name>A0A2P8D422_9BACT</name>
<dbReference type="GO" id="GO:0003677">
    <property type="term" value="F:DNA binding"/>
    <property type="evidence" value="ECO:0007669"/>
    <property type="project" value="UniProtKB-KW"/>
</dbReference>
<keyword evidence="2" id="KW-1185">Reference proteome</keyword>
<comment type="caution">
    <text evidence="1">The sequence shown here is derived from an EMBL/GenBank/DDBJ whole genome shotgun (WGS) entry which is preliminary data.</text>
</comment>
<proteinExistence type="predicted"/>
<dbReference type="EMBL" id="PYGD01000004">
    <property type="protein sequence ID" value="PSK91952.1"/>
    <property type="molecule type" value="Genomic_DNA"/>
</dbReference>
<keyword evidence="1" id="KW-0238">DNA-binding</keyword>
<gene>
    <name evidence="1" type="ORF">B0I18_10446</name>
</gene>
<evidence type="ECO:0000313" key="2">
    <source>
        <dbReference type="Proteomes" id="UP000240572"/>
    </source>
</evidence>
<evidence type="ECO:0000313" key="1">
    <source>
        <dbReference type="EMBL" id="PSK91952.1"/>
    </source>
</evidence>
<dbReference type="PANTHER" id="PTHR35145:SF1">
    <property type="entry name" value="CYTOPLASMIC PROTEIN"/>
    <property type="match status" value="1"/>
</dbReference>
<reference evidence="1 2" key="1">
    <citation type="submission" date="2018-03" db="EMBL/GenBank/DDBJ databases">
        <title>Genomic Encyclopedia of Type Strains, Phase III (KMG-III): the genomes of soil and plant-associated and newly described type strains.</title>
        <authorList>
            <person name="Whitman W."/>
        </authorList>
    </citation>
    <scope>NUCLEOTIDE SEQUENCE [LARGE SCALE GENOMIC DNA]</scope>
    <source>
        <strain evidence="1 2">CGMCC 1.12700</strain>
    </source>
</reference>
<dbReference type="OrthoDB" id="9789813at2"/>
<accession>A0A2P8D422</accession>
<dbReference type="AlphaFoldDB" id="A0A2P8D422"/>
<dbReference type="Proteomes" id="UP000240572">
    <property type="component" value="Unassembled WGS sequence"/>
</dbReference>
<dbReference type="RefSeq" id="WP_106523034.1">
    <property type="nucleotide sequence ID" value="NZ_PYGD01000004.1"/>
</dbReference>
<dbReference type="SUPFAM" id="SSF142906">
    <property type="entry name" value="YjbR-like"/>
    <property type="match status" value="1"/>
</dbReference>
<dbReference type="Pfam" id="PF04237">
    <property type="entry name" value="YjbR"/>
    <property type="match status" value="1"/>
</dbReference>
<dbReference type="InterPro" id="IPR058532">
    <property type="entry name" value="YjbR/MT2646/Rv2570-like"/>
</dbReference>
<organism evidence="1 2">
    <name type="scientific">Taibaiella chishuiensis</name>
    <dbReference type="NCBI Taxonomy" id="1434707"/>
    <lineage>
        <taxon>Bacteria</taxon>
        <taxon>Pseudomonadati</taxon>
        <taxon>Bacteroidota</taxon>
        <taxon>Chitinophagia</taxon>
        <taxon>Chitinophagales</taxon>
        <taxon>Chitinophagaceae</taxon>
        <taxon>Taibaiella</taxon>
    </lineage>
</organism>
<dbReference type="Gene3D" id="3.90.1150.30">
    <property type="match status" value="1"/>
</dbReference>
<dbReference type="InterPro" id="IPR007351">
    <property type="entry name" value="YjbR"/>
</dbReference>
<dbReference type="PANTHER" id="PTHR35145">
    <property type="entry name" value="CYTOPLASMIC PROTEIN-RELATED"/>
    <property type="match status" value="1"/>
</dbReference>
<sequence>MDIEAIRTYCLGKEAVEEGFPFGETTLVFKTGGKIFLLLSLDAAPHTFNVKCDPDHAIELREQYPCILPGYHMNKKHWNTVVVDGSLPARELKALIDESYGLVAKPAKKKSK</sequence>